<name>A0ABV1NWF7_9ACTN</name>
<evidence type="ECO:0000256" key="5">
    <source>
        <dbReference type="ARBA" id="ARBA00022989"/>
    </source>
</evidence>
<keyword evidence="3" id="KW-1003">Cell membrane</keyword>
<dbReference type="PANTHER" id="PTHR30250">
    <property type="entry name" value="PST FAMILY PREDICTED COLANIC ACID TRANSPORTER"/>
    <property type="match status" value="1"/>
</dbReference>
<dbReference type="InterPro" id="IPR050833">
    <property type="entry name" value="Poly_Biosynth_Transport"/>
</dbReference>
<dbReference type="Pfam" id="PF13440">
    <property type="entry name" value="Polysacc_synt_3"/>
    <property type="match status" value="1"/>
</dbReference>
<feature type="transmembrane region" description="Helical" evidence="7">
    <location>
        <begin position="41"/>
        <end position="67"/>
    </location>
</feature>
<evidence type="ECO:0000256" key="7">
    <source>
        <dbReference type="SAM" id="Phobius"/>
    </source>
</evidence>
<feature type="transmembrane region" description="Helical" evidence="7">
    <location>
        <begin position="354"/>
        <end position="374"/>
    </location>
</feature>
<accession>A0ABV1NWF7</accession>
<keyword evidence="5 7" id="KW-1133">Transmembrane helix</keyword>
<feature type="transmembrane region" description="Helical" evidence="7">
    <location>
        <begin position="405"/>
        <end position="425"/>
    </location>
</feature>
<evidence type="ECO:0000256" key="4">
    <source>
        <dbReference type="ARBA" id="ARBA00022692"/>
    </source>
</evidence>
<keyword evidence="6 7" id="KW-0472">Membrane</keyword>
<sequence length="435" mass="44137">MAIGRTSRSQSGGMMFDVARAVVAAPTRALPPRERPVGAGALWFATHAVSLKAGQTVVLLALAAALVPADLGVVALATLVSSAVALVSGLGASAALVRWEGDVDRAARSAVSLALASGAAATLAVWVSAPALVSALGAGPAAVGPVRGLVLTAPLVAAAMVTLELMRRRLAFGRRVLPDVAASLLGAALAVWLVGRGWGVAALVAGQVVQGVAVLLLAWCVHPPVRPGWHADDVRGLLRFGLPWSGAHLLELVQVNLDYVVVAHLLGAVALGHYSLAFRVAAVPYLLVAVVLSSAAFPVLCRRRGAELRATVSDLARLSLVLLLPVCGLLALLADRLVLLGPAWAPAVPVLRVLAAYALAAGLLHVTLTVLHAMGRPGEAVLARLAHLLLLLPALLLLAPAGVVAVAAAQVVVAAAVLLAALARVGSLLGEARTR</sequence>
<feature type="transmembrane region" description="Helical" evidence="7">
    <location>
        <begin position="109"/>
        <end position="133"/>
    </location>
</feature>
<evidence type="ECO:0000256" key="3">
    <source>
        <dbReference type="ARBA" id="ARBA00022475"/>
    </source>
</evidence>
<evidence type="ECO:0000256" key="1">
    <source>
        <dbReference type="ARBA" id="ARBA00004651"/>
    </source>
</evidence>
<reference evidence="8 9" key="1">
    <citation type="submission" date="2024-02" db="EMBL/GenBank/DDBJ databases">
        <title>Full genome sequence of Nocardioides kribbensis.</title>
        <authorList>
            <person name="Poletto B.L."/>
            <person name="Silva G."/>
            <person name="Galante D."/>
            <person name="Campos K.R."/>
            <person name="Santos M.B.N."/>
            <person name="Sacchi C.T."/>
        </authorList>
    </citation>
    <scope>NUCLEOTIDE SEQUENCE [LARGE SCALE GENOMIC DNA]</scope>
    <source>
        <strain evidence="8 9">O4R</strain>
    </source>
</reference>
<protein>
    <submittedName>
        <fullName evidence="8">Oligosaccharide flippase family protein</fullName>
    </submittedName>
</protein>
<comment type="caution">
    <text evidence="8">The sequence shown here is derived from an EMBL/GenBank/DDBJ whole genome shotgun (WGS) entry which is preliminary data.</text>
</comment>
<gene>
    <name evidence="8" type="ORF">V6R90_05945</name>
</gene>
<feature type="transmembrane region" description="Helical" evidence="7">
    <location>
        <begin position="145"/>
        <end position="164"/>
    </location>
</feature>
<evidence type="ECO:0000313" key="9">
    <source>
        <dbReference type="Proteomes" id="UP001482520"/>
    </source>
</evidence>
<feature type="transmembrane region" description="Helical" evidence="7">
    <location>
        <begin position="282"/>
        <end position="303"/>
    </location>
</feature>
<feature type="transmembrane region" description="Helical" evidence="7">
    <location>
        <begin position="73"/>
        <end position="97"/>
    </location>
</feature>
<keyword evidence="9" id="KW-1185">Reference proteome</keyword>
<feature type="transmembrane region" description="Helical" evidence="7">
    <location>
        <begin position="200"/>
        <end position="221"/>
    </location>
</feature>
<evidence type="ECO:0000256" key="2">
    <source>
        <dbReference type="ARBA" id="ARBA00007430"/>
    </source>
</evidence>
<dbReference type="PANTHER" id="PTHR30250:SF10">
    <property type="entry name" value="LIPOPOLYSACCHARIDE BIOSYNTHESIS PROTEIN WZXC"/>
    <property type="match status" value="1"/>
</dbReference>
<dbReference type="EMBL" id="JBEGDP010000004">
    <property type="protein sequence ID" value="MEQ7846814.1"/>
    <property type="molecule type" value="Genomic_DNA"/>
</dbReference>
<organism evidence="8 9">
    <name type="scientific">Nocardioides kribbensis</name>
    <dbReference type="NCBI Taxonomy" id="305517"/>
    <lineage>
        <taxon>Bacteria</taxon>
        <taxon>Bacillati</taxon>
        <taxon>Actinomycetota</taxon>
        <taxon>Actinomycetes</taxon>
        <taxon>Propionibacteriales</taxon>
        <taxon>Nocardioidaceae</taxon>
        <taxon>Nocardioides</taxon>
    </lineage>
</organism>
<evidence type="ECO:0000313" key="8">
    <source>
        <dbReference type="EMBL" id="MEQ7846814.1"/>
    </source>
</evidence>
<dbReference type="Proteomes" id="UP001482520">
    <property type="component" value="Unassembled WGS sequence"/>
</dbReference>
<evidence type="ECO:0000256" key="6">
    <source>
        <dbReference type="ARBA" id="ARBA00023136"/>
    </source>
</evidence>
<comment type="similarity">
    <text evidence="2">Belongs to the polysaccharide synthase family.</text>
</comment>
<keyword evidence="4 7" id="KW-0812">Transmembrane</keyword>
<comment type="subcellular location">
    <subcellularLocation>
        <location evidence="1">Cell membrane</location>
        <topology evidence="1">Multi-pass membrane protein</topology>
    </subcellularLocation>
</comment>
<feature type="transmembrane region" description="Helical" evidence="7">
    <location>
        <begin position="315"/>
        <end position="334"/>
    </location>
</feature>
<dbReference type="RefSeq" id="WP_349804099.1">
    <property type="nucleotide sequence ID" value="NZ_JBEGDP010000004.1"/>
</dbReference>
<feature type="transmembrane region" description="Helical" evidence="7">
    <location>
        <begin position="381"/>
        <end position="399"/>
    </location>
</feature>
<proteinExistence type="inferred from homology"/>